<evidence type="ECO:0000313" key="3">
    <source>
        <dbReference type="Proteomes" id="UP000002943"/>
    </source>
</evidence>
<feature type="domain" description="ChrR-like cupin" evidence="1">
    <location>
        <begin position="25"/>
        <end position="126"/>
    </location>
</feature>
<dbReference type="EMBL" id="AEIU01000108">
    <property type="protein sequence ID" value="EFP95092.1"/>
    <property type="molecule type" value="Genomic_DNA"/>
</dbReference>
<name>E3BPK3_9VIBR</name>
<dbReference type="Proteomes" id="UP000002943">
    <property type="component" value="Unassembled WGS sequence"/>
</dbReference>
<keyword evidence="3" id="KW-1185">Reference proteome</keyword>
<accession>E3BPK3</accession>
<dbReference type="AlphaFoldDB" id="E3BPK3"/>
<evidence type="ECO:0000259" key="1">
    <source>
        <dbReference type="Pfam" id="PF12973"/>
    </source>
</evidence>
<dbReference type="eggNOG" id="COG0662">
    <property type="taxonomic scope" value="Bacteria"/>
</dbReference>
<dbReference type="InterPro" id="IPR011051">
    <property type="entry name" value="RmlC_Cupin_sf"/>
</dbReference>
<reference evidence="2 3" key="1">
    <citation type="journal article" date="2012" name="Int. J. Syst. Evol. Microbiol.">
        <title>Vibrio caribbeanicus sp. nov., isolated from the marine sponge Scleritoderma cyanea.</title>
        <authorList>
            <person name="Hoffmann M."/>
            <person name="Monday S.R."/>
            <person name="Allard M.W."/>
            <person name="Strain E.A."/>
            <person name="Whittaker P."/>
            <person name="Naum M."/>
            <person name="McCarthy P.J."/>
            <person name="Lopez J.V."/>
            <person name="Fischer M."/>
            <person name="Brown E.W."/>
        </authorList>
    </citation>
    <scope>NUCLEOTIDE SEQUENCE [LARGE SCALE GENOMIC DNA]</scope>
    <source>
        <strain evidence="2 3">ATCC BAA-2122</strain>
    </source>
</reference>
<dbReference type="InterPro" id="IPR014710">
    <property type="entry name" value="RmlC-like_jellyroll"/>
</dbReference>
<dbReference type="Pfam" id="PF12973">
    <property type="entry name" value="Cupin_7"/>
    <property type="match status" value="1"/>
</dbReference>
<dbReference type="SUPFAM" id="SSF51182">
    <property type="entry name" value="RmlC-like cupins"/>
    <property type="match status" value="2"/>
</dbReference>
<gene>
    <name evidence="2" type="ORF">VIBC2010_04247</name>
</gene>
<dbReference type="CDD" id="cd20303">
    <property type="entry name" value="cupin_ChrR_1"/>
    <property type="match status" value="1"/>
</dbReference>
<dbReference type="InterPro" id="IPR025979">
    <property type="entry name" value="ChrR-like_cupin_dom"/>
</dbReference>
<dbReference type="Gene3D" id="2.60.120.10">
    <property type="entry name" value="Jelly Rolls"/>
    <property type="match status" value="1"/>
</dbReference>
<dbReference type="OrthoDB" id="9801227at2"/>
<organism evidence="2 3">
    <name type="scientific">Vibrio caribbeanicus ATCC BAA-2122</name>
    <dbReference type="NCBI Taxonomy" id="796620"/>
    <lineage>
        <taxon>Bacteria</taxon>
        <taxon>Pseudomonadati</taxon>
        <taxon>Pseudomonadota</taxon>
        <taxon>Gammaproteobacteria</taxon>
        <taxon>Vibrionales</taxon>
        <taxon>Vibrionaceae</taxon>
        <taxon>Vibrio</taxon>
    </lineage>
</organism>
<comment type="caution">
    <text evidence="2">The sequence shown here is derived from an EMBL/GenBank/DDBJ whole genome shotgun (WGS) entry which is preliminary data.</text>
</comment>
<dbReference type="STRING" id="796620.VIBC2010_04247"/>
<evidence type="ECO:0000313" key="2">
    <source>
        <dbReference type="EMBL" id="EFP95092.1"/>
    </source>
</evidence>
<protein>
    <submittedName>
        <fullName evidence="2">Anti-ECFsigma factor, ChrR</fullName>
    </submittedName>
</protein>
<proteinExistence type="predicted"/>
<sequence>MTKTNDKKTAQQSYIEWNVDFSEPVTIKGGSLPYSDTPMVGVKRMMFERRGDEVARRATSCVRYAPGSEFKPHSHPGGEEYIVLDGTFSDQQGDFSQGWYVRNPVGSVHAPFTKDGCEIFVKLSQVPAEEEDYVYIDTNAATWTDIDKNHQQLQLWSSSVEDTTLHRFKEGYHSQSEEFQDVVEIFVLSGELSINGENYQHHSWLRLPAQSSLAIDVHKNSVIYRKVGTGEVRH</sequence>